<sequence length="352" mass="40365">MQEIEFIPTIDVLQSITENCPECYSHQKENLLVDARLYVGLVLSEFKLRRSDNLVPPQSFASNFLLIMSRIGYWQTTSSVDWCENNYEYSHYIAEFWNTFSSLAMIIFGEAGARMNLCEGFRFKLAFRLISVVGVGSLLFHATLTSEMQALDEVPMVWSALTLVHPLIESIYGPQGYWLPIAQVIHAILCTLAVTIAKGDMQFIFFHMSFGSLELLSLYLMHRIYSLKKSSHPAVKYLFERGVIIYSLAIAIWLTDLYMCDYVNGGEKSILPFNPQLHSIWHLLASFGLYLLVVLTLYNFLWESGVKCNVVYRFGGLVPVVVKNSLSFKDVKKLERSKPRKNSFISIYSREF</sequence>
<evidence type="ECO:0000256" key="5">
    <source>
        <dbReference type="ARBA" id="ARBA00022989"/>
    </source>
</evidence>
<proteinExistence type="inferred from homology"/>
<evidence type="ECO:0000256" key="9">
    <source>
        <dbReference type="SAM" id="Phobius"/>
    </source>
</evidence>
<comment type="subcellular location">
    <subcellularLocation>
        <location evidence="1">Membrane</location>
        <topology evidence="1">Multi-pass membrane protein</topology>
    </subcellularLocation>
</comment>
<evidence type="ECO:0000256" key="2">
    <source>
        <dbReference type="ARBA" id="ARBA00009780"/>
    </source>
</evidence>
<protein>
    <submittedName>
        <fullName evidence="10">6315_t:CDS:1</fullName>
    </submittedName>
</protein>
<comment type="caution">
    <text evidence="10">The sequence shown here is derived from an EMBL/GenBank/DDBJ whole genome shotgun (WGS) entry which is preliminary data.</text>
</comment>
<evidence type="ECO:0000256" key="7">
    <source>
        <dbReference type="PIRSR" id="PIRSR608901-1"/>
    </source>
</evidence>
<feature type="binding site" evidence="7">
    <location>
        <position position="81"/>
    </location>
    <ligand>
        <name>Ca(2+)</name>
        <dbReference type="ChEBI" id="CHEBI:29108"/>
    </ligand>
</feature>
<organism evidence="10 11">
    <name type="scientific">Acaulospora morrowiae</name>
    <dbReference type="NCBI Taxonomy" id="94023"/>
    <lineage>
        <taxon>Eukaryota</taxon>
        <taxon>Fungi</taxon>
        <taxon>Fungi incertae sedis</taxon>
        <taxon>Mucoromycota</taxon>
        <taxon>Glomeromycotina</taxon>
        <taxon>Glomeromycetes</taxon>
        <taxon>Diversisporales</taxon>
        <taxon>Acaulosporaceae</taxon>
        <taxon>Acaulospora</taxon>
    </lineage>
</organism>
<dbReference type="Proteomes" id="UP000789342">
    <property type="component" value="Unassembled WGS sequence"/>
</dbReference>
<feature type="binding site" evidence="7">
    <location>
        <position position="82"/>
    </location>
    <ligand>
        <name>Ca(2+)</name>
        <dbReference type="ChEBI" id="CHEBI:29108"/>
    </ligand>
</feature>
<feature type="transmembrane region" description="Helical" evidence="9">
    <location>
        <begin position="279"/>
        <end position="301"/>
    </location>
</feature>
<evidence type="ECO:0000256" key="1">
    <source>
        <dbReference type="ARBA" id="ARBA00004141"/>
    </source>
</evidence>
<evidence type="ECO:0000256" key="8">
    <source>
        <dbReference type="PIRSR" id="PIRSR608901-2"/>
    </source>
</evidence>
<keyword evidence="7" id="KW-0479">Metal-binding</keyword>
<accession>A0A9N8VUA6</accession>
<feature type="binding site" evidence="8">
    <location>
        <position position="141"/>
    </location>
    <ligand>
        <name>Zn(2+)</name>
        <dbReference type="ChEBI" id="CHEBI:29105"/>
        <note>catalytic</note>
    </ligand>
</feature>
<keyword evidence="3 9" id="KW-0812">Transmembrane</keyword>
<evidence type="ECO:0000313" key="11">
    <source>
        <dbReference type="Proteomes" id="UP000789342"/>
    </source>
</evidence>
<keyword evidence="7" id="KW-0106">Calcium</keyword>
<evidence type="ECO:0000256" key="4">
    <source>
        <dbReference type="ARBA" id="ARBA00022801"/>
    </source>
</evidence>
<evidence type="ECO:0000256" key="6">
    <source>
        <dbReference type="ARBA" id="ARBA00023136"/>
    </source>
</evidence>
<reference evidence="10" key="1">
    <citation type="submission" date="2021-06" db="EMBL/GenBank/DDBJ databases">
        <authorList>
            <person name="Kallberg Y."/>
            <person name="Tangrot J."/>
            <person name="Rosling A."/>
        </authorList>
    </citation>
    <scope>NUCLEOTIDE SEQUENCE</scope>
    <source>
        <strain evidence="10">CL551</strain>
    </source>
</reference>
<feature type="binding site" evidence="7">
    <location>
        <position position="84"/>
    </location>
    <ligand>
        <name>Ca(2+)</name>
        <dbReference type="ChEBI" id="CHEBI:29108"/>
    </ligand>
</feature>
<dbReference type="PANTHER" id="PTHR46187">
    <property type="entry name" value="ALKALINE CERAMIDASE 3"/>
    <property type="match status" value="1"/>
</dbReference>
<dbReference type="PANTHER" id="PTHR46187:SF3">
    <property type="entry name" value="ALKALINE CERAMIDASE 3"/>
    <property type="match status" value="1"/>
</dbReference>
<feature type="transmembrane region" description="Helical" evidence="9">
    <location>
        <begin position="125"/>
        <end position="144"/>
    </location>
</feature>
<evidence type="ECO:0000256" key="3">
    <source>
        <dbReference type="ARBA" id="ARBA00022692"/>
    </source>
</evidence>
<dbReference type="GO" id="GO:0046514">
    <property type="term" value="P:ceramide catabolic process"/>
    <property type="evidence" value="ECO:0007669"/>
    <property type="project" value="TreeGrafter"/>
</dbReference>
<keyword evidence="6 9" id="KW-0472">Membrane</keyword>
<dbReference type="InterPro" id="IPR008901">
    <property type="entry name" value="ACER"/>
</dbReference>
<dbReference type="EMBL" id="CAJVPV010000634">
    <property type="protein sequence ID" value="CAG8466811.1"/>
    <property type="molecule type" value="Genomic_DNA"/>
</dbReference>
<feature type="binding site" evidence="8">
    <location>
        <position position="282"/>
    </location>
    <ligand>
        <name>Zn(2+)</name>
        <dbReference type="ChEBI" id="CHEBI:29105"/>
        <note>catalytic</note>
    </ligand>
</feature>
<keyword evidence="4" id="KW-0378">Hydrolase</keyword>
<dbReference type="GO" id="GO:0046513">
    <property type="term" value="P:ceramide biosynthetic process"/>
    <property type="evidence" value="ECO:0007669"/>
    <property type="project" value="TreeGrafter"/>
</dbReference>
<dbReference type="Pfam" id="PF05875">
    <property type="entry name" value="Ceramidase"/>
    <property type="match status" value="1"/>
</dbReference>
<feature type="transmembrane region" description="Helical" evidence="9">
    <location>
        <begin position="242"/>
        <end position="259"/>
    </location>
</feature>
<dbReference type="GO" id="GO:0016811">
    <property type="term" value="F:hydrolase activity, acting on carbon-nitrogen (but not peptide) bonds, in linear amides"/>
    <property type="evidence" value="ECO:0007669"/>
    <property type="project" value="InterPro"/>
</dbReference>
<name>A0A9N8VUA6_9GLOM</name>
<keyword evidence="11" id="KW-1185">Reference proteome</keyword>
<feature type="binding site" evidence="8">
    <location>
        <position position="278"/>
    </location>
    <ligand>
        <name>Zn(2+)</name>
        <dbReference type="ChEBI" id="CHEBI:29105"/>
        <note>catalytic</note>
    </ligand>
</feature>
<dbReference type="GO" id="GO:0005789">
    <property type="term" value="C:endoplasmic reticulum membrane"/>
    <property type="evidence" value="ECO:0007669"/>
    <property type="project" value="TreeGrafter"/>
</dbReference>
<comment type="cofactor">
    <cofactor evidence="8">
        <name>Zn(2+)</name>
        <dbReference type="ChEBI" id="CHEBI:29105"/>
    </cofactor>
</comment>
<feature type="binding site" evidence="7">
    <location>
        <position position="86"/>
    </location>
    <ligand>
        <name>Ca(2+)</name>
        <dbReference type="ChEBI" id="CHEBI:29108"/>
    </ligand>
</feature>
<keyword evidence="8" id="KW-0862">Zinc</keyword>
<feature type="binding site" evidence="7">
    <location>
        <position position="95"/>
    </location>
    <ligand>
        <name>Ca(2+)</name>
        <dbReference type="ChEBI" id="CHEBI:29108"/>
    </ligand>
</feature>
<comment type="similarity">
    <text evidence="2">Belongs to the alkaline ceramidase family.</text>
</comment>
<gene>
    <name evidence="10" type="ORF">AMORRO_LOCUS1667</name>
</gene>
<evidence type="ECO:0000313" key="10">
    <source>
        <dbReference type="EMBL" id="CAG8466811.1"/>
    </source>
</evidence>
<dbReference type="OrthoDB" id="187171at2759"/>
<keyword evidence="5 9" id="KW-1133">Transmembrane helix</keyword>
<dbReference type="GO" id="GO:0046872">
    <property type="term" value="F:metal ion binding"/>
    <property type="evidence" value="ECO:0007669"/>
    <property type="project" value="UniProtKB-KW"/>
</dbReference>
<feature type="transmembrane region" description="Helical" evidence="9">
    <location>
        <begin position="203"/>
        <end position="221"/>
    </location>
</feature>
<dbReference type="AlphaFoldDB" id="A0A9N8VUA6"/>